<name>I6NE36_ERECY</name>
<feature type="region of interest" description="Disordered" evidence="1">
    <location>
        <begin position="754"/>
        <end position="783"/>
    </location>
</feature>
<feature type="region of interest" description="Disordered" evidence="1">
    <location>
        <begin position="518"/>
        <end position="591"/>
    </location>
</feature>
<feature type="region of interest" description="Disordered" evidence="1">
    <location>
        <begin position="795"/>
        <end position="829"/>
    </location>
</feature>
<dbReference type="STRING" id="931890.I6NE36"/>
<dbReference type="RefSeq" id="XP_003647145.1">
    <property type="nucleotide sequence ID" value="XM_003647097.1"/>
</dbReference>
<feature type="compositionally biased region" description="Polar residues" evidence="1">
    <location>
        <begin position="798"/>
        <end position="811"/>
    </location>
</feature>
<proteinExistence type="predicted"/>
<gene>
    <name evidence="2" type="ordered locus">Ecym_5591</name>
</gene>
<feature type="compositionally biased region" description="Acidic residues" evidence="1">
    <location>
        <begin position="522"/>
        <end position="554"/>
    </location>
</feature>
<keyword evidence="3" id="KW-1185">Reference proteome</keyword>
<dbReference type="HOGENOM" id="CLU_012887_0_0_1"/>
<protein>
    <submittedName>
        <fullName evidence="2">Uncharacterized protein</fullName>
    </submittedName>
</protein>
<feature type="region of interest" description="Disordered" evidence="1">
    <location>
        <begin position="687"/>
        <end position="708"/>
    </location>
</feature>
<accession>I6NE36</accession>
<feature type="region of interest" description="Disordered" evidence="1">
    <location>
        <begin position="322"/>
        <end position="355"/>
    </location>
</feature>
<dbReference type="AlphaFoldDB" id="I6NE36"/>
<evidence type="ECO:0000256" key="1">
    <source>
        <dbReference type="SAM" id="MobiDB-lite"/>
    </source>
</evidence>
<feature type="compositionally biased region" description="Low complexity" evidence="1">
    <location>
        <begin position="812"/>
        <end position="827"/>
    </location>
</feature>
<dbReference type="Proteomes" id="UP000006790">
    <property type="component" value="Chromosome 5"/>
</dbReference>
<dbReference type="FunCoup" id="I6NE36">
    <property type="interactions" value="82"/>
</dbReference>
<feature type="compositionally biased region" description="Basic residues" evidence="1">
    <location>
        <begin position="329"/>
        <end position="341"/>
    </location>
</feature>
<dbReference type="EMBL" id="CP002501">
    <property type="protein sequence ID" value="AET40328.1"/>
    <property type="molecule type" value="Genomic_DNA"/>
</dbReference>
<dbReference type="eggNOG" id="ENOG502RISH">
    <property type="taxonomic scope" value="Eukaryota"/>
</dbReference>
<organism evidence="2 3">
    <name type="scientific">Eremothecium cymbalariae (strain CBS 270.75 / DBVPG 7215 / KCTC 17166 / NRRL Y-17582)</name>
    <name type="common">Yeast</name>
    <dbReference type="NCBI Taxonomy" id="931890"/>
    <lineage>
        <taxon>Eukaryota</taxon>
        <taxon>Fungi</taxon>
        <taxon>Dikarya</taxon>
        <taxon>Ascomycota</taxon>
        <taxon>Saccharomycotina</taxon>
        <taxon>Saccharomycetes</taxon>
        <taxon>Saccharomycetales</taxon>
        <taxon>Saccharomycetaceae</taxon>
        <taxon>Eremothecium</taxon>
    </lineage>
</organism>
<evidence type="ECO:0000313" key="3">
    <source>
        <dbReference type="Proteomes" id="UP000006790"/>
    </source>
</evidence>
<reference evidence="2 3" key="1">
    <citation type="journal article" date="2011" name="G3 (Bethesda)">
        <title>Genome evolution in the Eremothecium clade of the Saccharomyces complex revealed by comparative genomics.</title>
        <authorList>
            <person name="Wendland J."/>
            <person name="Walther A."/>
        </authorList>
    </citation>
    <scope>NUCLEOTIDE SEQUENCE [LARGE SCALE GENOMIC DNA]</scope>
    <source>
        <strain evidence="3">CBS 270.75 / DBVPG 7215 / KCTC 17166 / NRRL Y-17582</strain>
    </source>
</reference>
<dbReference type="OMA" id="IEWTSGY"/>
<dbReference type="InParanoid" id="I6NE36"/>
<dbReference type="KEGG" id="erc:Ecym_5591"/>
<evidence type="ECO:0000313" key="2">
    <source>
        <dbReference type="EMBL" id="AET40328.1"/>
    </source>
</evidence>
<sequence>MVNFDYPQKDWYKHVKLCGCTGCIAASREQSRKQESSTVKTMNHGYLDSGILKNDSTPELPLSPQNSSPRNFVPTISFDTVPIQGVSPDDEDAEDYYDYSHPYSNPEGSSSQLNYTLEEYYNNEDTSYYADYQGSRGYLGIDDWNSGASTAASKSPSKYSGRAFSAAKFDVLPDGRRVRIDYPSKPTILSDSFVINKTHKDWRQKWKERKVQIEMRKFHEDSLWYRYPDILFPKTNVDLSDLPVINDEGVAYNSNERANMKRIAKVVRTPVGFPVSPRIILCHISGRMHTWVALDWALKSFITDSDHVVVVANLPKMASRFGRSSRSTSRSRSRSRSRSVRRSSSTNPNSSFGSHNVETMVKYKNEEWCEGYTVGDIEQVLANLIQYITFIIPPTRAIKITVEIMIGTTKQVMIEVLNLHSPDLLVAATTQYKENDSLIEHGSQRLTSVLATYYPLPVFLIPAKRMFLFGMQLEKGIINKQKLLYGMPDRQKIISVKSTPVLPSNSTAAASKKELLAGVLHDDDEQDHGDDDDDGRDDDDDDDDDDDEKEDVEEPSFILGGEREIDDSEITSIDSEESRSIAENGDETNNLKNSMTRVSKLRDYYRQKIQKSFSMINQNPSLSAQEKYVSKFNTVINASIKFTNELESTNSPSILELQRIITGGEKHKGFRKKSMLDVVDLPVSKPKPKQQAVNVGRSVPGDPTPKKSTRIKFEANVKGVDGSTALQQYTNEDPLGELPPLRQVKSLSQSNLKKYGSNTSLRKVHSASNGGVLNSSKSNDYATLSNNKRKRGFLGSLFGSSRTGSASSINPNITSPPTSRRSSISSNENIAAVTSNIGKRKKKWGFLK</sequence>
<feature type="compositionally biased region" description="Low complexity" evidence="1">
    <location>
        <begin position="342"/>
        <end position="354"/>
    </location>
</feature>
<dbReference type="GeneID" id="11468699"/>
<dbReference type="OrthoDB" id="843225at2759"/>